<sequence>MSTSFLVWDGAHAEGTVDADILGPDDAPQTTQVIHLFSYLSLYFSDLKGNPGNGLRRKKTGVGAGCNKRNEVERYGLVVCCTVKKKVGPRTSCAGAPCFAKVTHLSRHAVRQFPNCRARTERYSPCDSTALHLHDFQARISRSEIARSPRDDDSPPYSRELPPSGGRATASFGIGHYKVSKHNTADFRFILKNIFIKVFFYTNAIRVCARTHGRRSTDSRVDVRTPAHLSRRAEFKPGRVNFSGEFRDDRPSTAVDNKNIDVVRRMIETNSV</sequence>
<dbReference type="AlphaFoldDB" id="A0A4C1XSP0"/>
<feature type="compositionally biased region" description="Basic and acidic residues" evidence="1">
    <location>
        <begin position="144"/>
        <end position="153"/>
    </location>
</feature>
<dbReference type="Proteomes" id="UP000299102">
    <property type="component" value="Unassembled WGS sequence"/>
</dbReference>
<dbReference type="EMBL" id="BGZK01000958">
    <property type="protein sequence ID" value="GBP66508.1"/>
    <property type="molecule type" value="Genomic_DNA"/>
</dbReference>
<accession>A0A4C1XSP0</accession>
<keyword evidence="3" id="KW-1185">Reference proteome</keyword>
<feature type="region of interest" description="Disordered" evidence="1">
    <location>
        <begin position="144"/>
        <end position="166"/>
    </location>
</feature>
<protein>
    <submittedName>
        <fullName evidence="2">Uncharacterized protein</fullName>
    </submittedName>
</protein>
<gene>
    <name evidence="2" type="ORF">EVAR_85655_1</name>
</gene>
<reference evidence="2 3" key="1">
    <citation type="journal article" date="2019" name="Commun. Biol.">
        <title>The bagworm genome reveals a unique fibroin gene that provides high tensile strength.</title>
        <authorList>
            <person name="Kono N."/>
            <person name="Nakamura H."/>
            <person name="Ohtoshi R."/>
            <person name="Tomita M."/>
            <person name="Numata K."/>
            <person name="Arakawa K."/>
        </authorList>
    </citation>
    <scope>NUCLEOTIDE SEQUENCE [LARGE SCALE GENOMIC DNA]</scope>
</reference>
<proteinExistence type="predicted"/>
<evidence type="ECO:0000313" key="2">
    <source>
        <dbReference type="EMBL" id="GBP66508.1"/>
    </source>
</evidence>
<evidence type="ECO:0000256" key="1">
    <source>
        <dbReference type="SAM" id="MobiDB-lite"/>
    </source>
</evidence>
<name>A0A4C1XSP0_EUMVA</name>
<organism evidence="2 3">
    <name type="scientific">Eumeta variegata</name>
    <name type="common">Bagworm moth</name>
    <name type="synonym">Eumeta japonica</name>
    <dbReference type="NCBI Taxonomy" id="151549"/>
    <lineage>
        <taxon>Eukaryota</taxon>
        <taxon>Metazoa</taxon>
        <taxon>Ecdysozoa</taxon>
        <taxon>Arthropoda</taxon>
        <taxon>Hexapoda</taxon>
        <taxon>Insecta</taxon>
        <taxon>Pterygota</taxon>
        <taxon>Neoptera</taxon>
        <taxon>Endopterygota</taxon>
        <taxon>Lepidoptera</taxon>
        <taxon>Glossata</taxon>
        <taxon>Ditrysia</taxon>
        <taxon>Tineoidea</taxon>
        <taxon>Psychidae</taxon>
        <taxon>Oiketicinae</taxon>
        <taxon>Eumeta</taxon>
    </lineage>
</organism>
<evidence type="ECO:0000313" key="3">
    <source>
        <dbReference type="Proteomes" id="UP000299102"/>
    </source>
</evidence>
<comment type="caution">
    <text evidence="2">The sequence shown here is derived from an EMBL/GenBank/DDBJ whole genome shotgun (WGS) entry which is preliminary data.</text>
</comment>